<dbReference type="InterPro" id="IPR052523">
    <property type="entry name" value="Trichothecene_AcTrans"/>
</dbReference>
<name>A0AAJ0DKB2_9PEZI</name>
<dbReference type="PROSITE" id="PS51186">
    <property type="entry name" value="GNAT"/>
    <property type="match status" value="1"/>
</dbReference>
<reference evidence="2" key="1">
    <citation type="submission" date="2023-04" db="EMBL/GenBank/DDBJ databases">
        <title>Black Yeasts Isolated from many extreme environments.</title>
        <authorList>
            <person name="Coleine C."/>
            <person name="Stajich J.E."/>
            <person name="Selbmann L."/>
        </authorList>
    </citation>
    <scope>NUCLEOTIDE SEQUENCE</scope>
    <source>
        <strain evidence="2">CCFEE 5312</strain>
    </source>
</reference>
<dbReference type="InterPro" id="IPR000182">
    <property type="entry name" value="GNAT_dom"/>
</dbReference>
<dbReference type="Pfam" id="PF00583">
    <property type="entry name" value="Acetyltransf_1"/>
    <property type="match status" value="1"/>
</dbReference>
<dbReference type="Gene3D" id="3.40.630.30">
    <property type="match status" value="1"/>
</dbReference>
<dbReference type="PANTHER" id="PTHR42791:SF1">
    <property type="entry name" value="N-ACETYLTRANSFERASE DOMAIN-CONTAINING PROTEIN"/>
    <property type="match status" value="1"/>
</dbReference>
<dbReference type="SUPFAM" id="SSF55729">
    <property type="entry name" value="Acyl-CoA N-acyltransferases (Nat)"/>
    <property type="match status" value="1"/>
</dbReference>
<evidence type="ECO:0000259" key="1">
    <source>
        <dbReference type="PROSITE" id="PS51186"/>
    </source>
</evidence>
<dbReference type="Proteomes" id="UP001271007">
    <property type="component" value="Unassembled WGS sequence"/>
</dbReference>
<feature type="domain" description="N-acetyltransferase" evidence="1">
    <location>
        <begin position="82"/>
        <end position="212"/>
    </location>
</feature>
<dbReference type="AlphaFoldDB" id="A0AAJ0DKB2"/>
<dbReference type="EMBL" id="JAWDJX010000023">
    <property type="protein sequence ID" value="KAK3052008.1"/>
    <property type="molecule type" value="Genomic_DNA"/>
</dbReference>
<evidence type="ECO:0000313" key="2">
    <source>
        <dbReference type="EMBL" id="KAK3052008.1"/>
    </source>
</evidence>
<proteinExistence type="predicted"/>
<gene>
    <name evidence="2" type="ORF">LTR09_006962</name>
</gene>
<dbReference type="InterPro" id="IPR016181">
    <property type="entry name" value="Acyl_CoA_acyltransferase"/>
</dbReference>
<evidence type="ECO:0000313" key="3">
    <source>
        <dbReference type="Proteomes" id="UP001271007"/>
    </source>
</evidence>
<keyword evidence="3" id="KW-1185">Reference proteome</keyword>
<dbReference type="GO" id="GO:0016747">
    <property type="term" value="F:acyltransferase activity, transferring groups other than amino-acyl groups"/>
    <property type="evidence" value="ECO:0007669"/>
    <property type="project" value="InterPro"/>
</dbReference>
<sequence>MSTHHILPIRDSDIPALTTILARSFHPTNPYIKATLPDTPAVREWWREIFQNCLADTRWHVLVASPAATPSGSTDEEAIGVLILRLMQPHELGSGLWTAFPRTREHDAEKYDSMVGAMSKHREAIMRVGDEVGARVHYLVELLGVDHSWKGKGIGAALLRRACEVADAEGLEVFVQANGSARAFYEKVGGFGVVAREVMPGGNGYEEFMLVRPAMRSSEGEETGS</sequence>
<dbReference type="CDD" id="cd04301">
    <property type="entry name" value="NAT_SF"/>
    <property type="match status" value="1"/>
</dbReference>
<organism evidence="2 3">
    <name type="scientific">Extremus antarcticus</name>
    <dbReference type="NCBI Taxonomy" id="702011"/>
    <lineage>
        <taxon>Eukaryota</taxon>
        <taxon>Fungi</taxon>
        <taxon>Dikarya</taxon>
        <taxon>Ascomycota</taxon>
        <taxon>Pezizomycotina</taxon>
        <taxon>Dothideomycetes</taxon>
        <taxon>Dothideomycetidae</taxon>
        <taxon>Mycosphaerellales</taxon>
        <taxon>Extremaceae</taxon>
        <taxon>Extremus</taxon>
    </lineage>
</organism>
<protein>
    <recommendedName>
        <fullName evidence="1">N-acetyltransferase domain-containing protein</fullName>
    </recommendedName>
</protein>
<dbReference type="PANTHER" id="PTHR42791">
    <property type="entry name" value="GNAT FAMILY ACETYLTRANSFERASE"/>
    <property type="match status" value="1"/>
</dbReference>
<accession>A0AAJ0DKB2</accession>
<comment type="caution">
    <text evidence="2">The sequence shown here is derived from an EMBL/GenBank/DDBJ whole genome shotgun (WGS) entry which is preliminary data.</text>
</comment>